<evidence type="ECO:0000313" key="2">
    <source>
        <dbReference type="Proteomes" id="UP000616885"/>
    </source>
</evidence>
<dbReference type="EMBL" id="JADCTT010000005">
    <property type="protein sequence ID" value="KAF9752195.1"/>
    <property type="molecule type" value="Genomic_DNA"/>
</dbReference>
<gene>
    <name evidence="1" type="ORF">IM811_013989</name>
</gene>
<dbReference type="Proteomes" id="UP000616885">
    <property type="component" value="Unassembled WGS sequence"/>
</dbReference>
<reference evidence="1" key="1">
    <citation type="submission" date="2020-10" db="EMBL/GenBank/DDBJ databases">
        <title>High-Quality Genome Resource of Clonostachys rosea strain S41 by Oxford Nanopore Long-Read Sequencing.</title>
        <authorList>
            <person name="Wang H."/>
        </authorList>
    </citation>
    <scope>NUCLEOTIDE SEQUENCE</scope>
    <source>
        <strain evidence="1">S41</strain>
    </source>
</reference>
<protein>
    <submittedName>
        <fullName evidence="1">Uncharacterized protein</fullName>
    </submittedName>
</protein>
<name>A0A8H7NAR6_BIOOC</name>
<dbReference type="AlphaFoldDB" id="A0A8H7NAR6"/>
<proteinExistence type="predicted"/>
<sequence>MGVPAAAVARYACSAVHILATSRGKVHEKHNLHPHVGLLAAGKRAAPVVKMPCQRPNLGGMAFCKWPSADNSEVEVEVEGMLAHKNIPSIPLLRGPMGQQISC</sequence>
<comment type="caution">
    <text evidence="1">The sequence shown here is derived from an EMBL/GenBank/DDBJ whole genome shotgun (WGS) entry which is preliminary data.</text>
</comment>
<organism evidence="1 2">
    <name type="scientific">Bionectria ochroleuca</name>
    <name type="common">Gliocladium roseum</name>
    <dbReference type="NCBI Taxonomy" id="29856"/>
    <lineage>
        <taxon>Eukaryota</taxon>
        <taxon>Fungi</taxon>
        <taxon>Dikarya</taxon>
        <taxon>Ascomycota</taxon>
        <taxon>Pezizomycotina</taxon>
        <taxon>Sordariomycetes</taxon>
        <taxon>Hypocreomycetidae</taxon>
        <taxon>Hypocreales</taxon>
        <taxon>Bionectriaceae</taxon>
        <taxon>Clonostachys</taxon>
    </lineage>
</organism>
<evidence type="ECO:0000313" key="1">
    <source>
        <dbReference type="EMBL" id="KAF9752195.1"/>
    </source>
</evidence>
<accession>A0A8H7NAR6</accession>